<dbReference type="GO" id="GO:0007097">
    <property type="term" value="P:nuclear migration"/>
    <property type="evidence" value="ECO:0007669"/>
    <property type="project" value="TreeGrafter"/>
</dbReference>
<dbReference type="SUPFAM" id="SSF46966">
    <property type="entry name" value="Spectrin repeat"/>
    <property type="match status" value="5"/>
</dbReference>
<protein>
    <recommendedName>
        <fullName evidence="7">KASH domain-containing protein</fullName>
    </recommendedName>
</protein>
<feature type="non-terminal residue" evidence="6">
    <location>
        <position position="998"/>
    </location>
</feature>
<evidence type="ECO:0000313" key="6">
    <source>
        <dbReference type="EMBL" id="JAS76336.1"/>
    </source>
</evidence>
<dbReference type="GO" id="GO:0034993">
    <property type="term" value="C:meiotic nuclear membrane microtubule tethering complex"/>
    <property type="evidence" value="ECO:0007669"/>
    <property type="project" value="TreeGrafter"/>
</dbReference>
<dbReference type="GO" id="GO:0005640">
    <property type="term" value="C:nuclear outer membrane"/>
    <property type="evidence" value="ECO:0007669"/>
    <property type="project" value="TreeGrafter"/>
</dbReference>
<organism evidence="6">
    <name type="scientific">Homalodisca liturata</name>
    <dbReference type="NCBI Taxonomy" id="320908"/>
    <lineage>
        <taxon>Eukaryota</taxon>
        <taxon>Metazoa</taxon>
        <taxon>Ecdysozoa</taxon>
        <taxon>Arthropoda</taxon>
        <taxon>Hexapoda</taxon>
        <taxon>Insecta</taxon>
        <taxon>Pterygota</taxon>
        <taxon>Neoptera</taxon>
        <taxon>Paraneoptera</taxon>
        <taxon>Hemiptera</taxon>
        <taxon>Auchenorrhyncha</taxon>
        <taxon>Membracoidea</taxon>
        <taxon>Cicadellidae</taxon>
        <taxon>Cicadellinae</taxon>
        <taxon>Proconiini</taxon>
        <taxon>Homalodisca</taxon>
    </lineage>
</organism>
<dbReference type="InterPro" id="IPR052403">
    <property type="entry name" value="LINC-complex_assoc"/>
</dbReference>
<comment type="subcellular location">
    <subcellularLocation>
        <location evidence="1">Membrane</location>
    </subcellularLocation>
</comment>
<dbReference type="PANTHER" id="PTHR47535:SF1">
    <property type="entry name" value="NESPRIN-1"/>
    <property type="match status" value="1"/>
</dbReference>
<gene>
    <name evidence="6" type="ORF">g.55565</name>
</gene>
<name>A0A1B6HNS3_9HEMI</name>
<evidence type="ECO:0000256" key="5">
    <source>
        <dbReference type="ARBA" id="ARBA00023136"/>
    </source>
</evidence>
<proteinExistence type="predicted"/>
<evidence type="ECO:0000256" key="2">
    <source>
        <dbReference type="ARBA" id="ARBA00022692"/>
    </source>
</evidence>
<dbReference type="GO" id="GO:0005737">
    <property type="term" value="C:cytoplasm"/>
    <property type="evidence" value="ECO:0007669"/>
    <property type="project" value="TreeGrafter"/>
</dbReference>
<feature type="non-terminal residue" evidence="6">
    <location>
        <position position="1"/>
    </location>
</feature>
<evidence type="ECO:0000256" key="1">
    <source>
        <dbReference type="ARBA" id="ARBA00004370"/>
    </source>
</evidence>
<dbReference type="AlphaFoldDB" id="A0A1B6HNS3"/>
<evidence type="ECO:0000256" key="3">
    <source>
        <dbReference type="ARBA" id="ARBA00022737"/>
    </source>
</evidence>
<keyword evidence="2" id="KW-0812">Transmembrane</keyword>
<evidence type="ECO:0000256" key="4">
    <source>
        <dbReference type="ARBA" id="ARBA00022989"/>
    </source>
</evidence>
<dbReference type="EMBL" id="GECU01031370">
    <property type="protein sequence ID" value="JAS76336.1"/>
    <property type="molecule type" value="Transcribed_RNA"/>
</dbReference>
<reference evidence="6" key="1">
    <citation type="submission" date="2015-11" db="EMBL/GenBank/DDBJ databases">
        <title>De novo transcriptome assembly of four potential Pierce s Disease insect vectors from Arizona vineyards.</title>
        <authorList>
            <person name="Tassone E.E."/>
        </authorList>
    </citation>
    <scope>NUCLEOTIDE SEQUENCE</scope>
</reference>
<keyword evidence="3" id="KW-0677">Repeat</keyword>
<evidence type="ECO:0008006" key="7">
    <source>
        <dbReference type="Google" id="ProtNLM"/>
    </source>
</evidence>
<dbReference type="PANTHER" id="PTHR47535">
    <property type="entry name" value="MUSCLE-SPECIFIC PROTEIN 300 KDA, ISOFORM G"/>
    <property type="match status" value="1"/>
</dbReference>
<dbReference type="InterPro" id="IPR018159">
    <property type="entry name" value="Spectrin/alpha-actinin"/>
</dbReference>
<dbReference type="Gene3D" id="1.20.58.60">
    <property type="match status" value="4"/>
</dbReference>
<dbReference type="SMART" id="SM00150">
    <property type="entry name" value="SPEC"/>
    <property type="match status" value="4"/>
</dbReference>
<keyword evidence="5" id="KW-0472">Membrane</keyword>
<dbReference type="GO" id="GO:0051015">
    <property type="term" value="F:actin filament binding"/>
    <property type="evidence" value="ECO:0007669"/>
    <property type="project" value="TreeGrafter"/>
</dbReference>
<accession>A0A1B6HNS3</accession>
<keyword evidence="4" id="KW-1133">Transmembrane helix</keyword>
<sequence length="998" mass="113469">QALTNCQGVADALATQWGELMSLRQLLHTLPMRLRLSVSPVPMEREIAQLQDTHADLSARCKSLNNSLVQRLALWRRFYSQLELVQQSVRETDYMMEILAVQGQVDYERLVKATERLEGLSESLGERETQVEDLRSAAEPLQASCSPEVAREIEAAVTEAVTAWQDTVTSLQGLCTRYQNAVQLWKQYKEASQALNQWADSAVDDVDTLDPRQAIGHVKVCEERLAEQQQRLADLHALVAQIAADVGLDADSLLGPEVAALGHKLEDVRESLSALVEAAEDKVQHQQLCTEDLQQAKSFLTTVQKSLEAVDSSGEEGTLEQLSALRNHLIALGKTDGQIQALRDKTADLPPGKQDISVMDILQLWQQVFRETFQQYHRLSARLVRDQDGLAALGLWQEYLLHVQAFLSSAIPDDYTSLSEHQNLCQVHQNLLSSQQSLLLNKSEPEATMELSVAEQFNSLTNLHNETLARIMEREAQVRSRMNIWEQYRKDHKALLAWLRDVEKDKSRLRLRYMHMRMIPKTIQRIQTLLDKIPSGEDRAEKLSAQLTQLCKFCDETLTTSIKLEHTAVVDKISSIRAGLKTWLGFLVGLQELTDRYEQEVESAQRVFSEVHASLETDATDGTEACVPVSFHRIQQRLDVLKKAKERVSGLTKDLELLGVTQEQLKDSLNPVDMKTVNQRVWLLWQQHGDLEQQLDMLCYQLEDKLRLGQMFNKRQERFLTWTTGVGRRLESLAVSCGEPEEVLRRLETELEAEVVLRRREVEWLRGAGAELVEAEGLEATPRRAEVKARVSAVEDAWDKVQQMTSARANKLRQIIEGMSVLEQRMEVLRSWLHCIEVQLATPVILETCTEAGLNKCMSHHDALTKDIEQHSGPVHDVLNHCEVLLNECDSANVQLNTDGISTAMQLLERRWKNVCVVVTERKARLMSTWRLLQEVLRLCEEQTEWLKTQTDTLDNVQRQTDCLQLQALPTLIGDVEKVITEVECRRPALDLLQSSYT</sequence>
<dbReference type="CDD" id="cd00176">
    <property type="entry name" value="SPEC"/>
    <property type="match status" value="1"/>
</dbReference>